<keyword evidence="2" id="KW-0472">Membrane</keyword>
<feature type="transmembrane region" description="Helical" evidence="2">
    <location>
        <begin position="39"/>
        <end position="60"/>
    </location>
</feature>
<evidence type="ECO:0000313" key="3">
    <source>
        <dbReference type="EMBL" id="KKW32342.1"/>
    </source>
</evidence>
<reference evidence="3 4" key="1">
    <citation type="journal article" date="2015" name="Nature">
        <title>rRNA introns, odd ribosomes, and small enigmatic genomes across a large radiation of phyla.</title>
        <authorList>
            <person name="Brown C.T."/>
            <person name="Hug L.A."/>
            <person name="Thomas B.C."/>
            <person name="Sharon I."/>
            <person name="Castelle C.J."/>
            <person name="Singh A."/>
            <person name="Wilkins M.J."/>
            <person name="Williams K.H."/>
            <person name="Banfield J.F."/>
        </authorList>
    </citation>
    <scope>NUCLEOTIDE SEQUENCE [LARGE SCALE GENOMIC DNA]</scope>
</reference>
<gene>
    <name evidence="3" type="ORF">UY77_C0027G0003</name>
</gene>
<keyword evidence="2" id="KW-0812">Transmembrane</keyword>
<organism evidence="3 4">
    <name type="scientific">Candidatus Uhrbacteria bacterium GW2011_GWA2_53_10</name>
    <dbReference type="NCBI Taxonomy" id="1618980"/>
    <lineage>
        <taxon>Bacteria</taxon>
        <taxon>Candidatus Uhriibacteriota</taxon>
    </lineage>
</organism>
<protein>
    <submittedName>
        <fullName evidence="3">Uncharacterized protein</fullName>
    </submittedName>
</protein>
<proteinExistence type="predicted"/>
<feature type="compositionally biased region" description="Polar residues" evidence="1">
    <location>
        <begin position="1117"/>
        <end position="1127"/>
    </location>
</feature>
<dbReference type="PATRIC" id="fig|1618980.3.peg.441"/>
<dbReference type="EMBL" id="LCRI01000027">
    <property type="protein sequence ID" value="KKW32342.1"/>
    <property type="molecule type" value="Genomic_DNA"/>
</dbReference>
<keyword evidence="2" id="KW-1133">Transmembrane helix</keyword>
<evidence type="ECO:0000256" key="2">
    <source>
        <dbReference type="SAM" id="Phobius"/>
    </source>
</evidence>
<evidence type="ECO:0000256" key="1">
    <source>
        <dbReference type="SAM" id="MobiDB-lite"/>
    </source>
</evidence>
<name>A0A0G1ZVG8_9BACT</name>
<sequence length="1330" mass="137467">MSRGLKGRGRQATYLPLELIERFDKSQIMQDSLRMGKRALSIAVAAATILWSIGFSAFVAPLTARAASSGDVVRGTTLSTLYYYATDGKRYAFPNEKTYMTWYSDFSGVQTLSDSALAAIPLGGNVVYRPGALWVKIQSDPKTYAVTPNGQLRWVESEAVASGLAGSDWNKFINDVPDVFFVDYTVGASLTSAASAYNGALVKASDGTNYLISNGQKRMVTSAGFSGNRFQTRNLLDGTGIVLSGITSGADVTGQEAVLVNTAQTAQVATTGGLTISLASDSPAGMTVPSSSSNVTMMKFNLSASSGTATVSSIVVKQGGVGGTSNVDSVYLYDGSTRLTDARSVNTSTREATFSGLNLSLSAGQTKTLSVVVDMTGNATGGDTIQYEIAGASSVVGSATVGGAFPVRGATMTASATDVGTLTLTSSGSITNPTLGQKQAVIAEFKLAADSQEAVNLQRVRLDISEATSHSNYNLFQNDVLVAAGTRTASDKVDFVLTKPFTIGQGSNKIFQVKADIGGENGEDLSVAVDEDSDVYAIGAKYGFGVAVTNSTYGTTNCTTASGCSFSDVQGGKITVAFNGPAATKFKPDQTGVVLMDFTVTSQNNVTIRNMQFEMTGLDFSGTAATDYNFQNFRLVNKATGQSVAGPEEFDANPDNSDDPVTFTDDWNMTAGQSIDLQLLVDAKGSTAPYDVAANDTITATLDIESGATDEFQARDSNNDDLVVGTDIIPGTDLTGNAMAAQASALTVAVSQPPTIATSVKGTPNVGMLGLSWTAGPASLAKVSALTLSGSGDDATVSTWSRDVDPRTYISSCSLYDSVTGGLIDGPESFGADAGEVATGTDHNIVFSGFAWTIPAGQTFKMVVNCNFANVAPTSSNSDAFMVELNDEDDVTAVDSDGNSIITNGGVDGAAIDINAIASGATAAGDIYQTLASSGTMAFAVAGDNPTAMLVLGQSTGVTVAKYKITADDESFLVRKLSVNSDQAANLTGVSSVALEYKDQAGATRTASGVLSGRKVTFDGLELYAPKDESITFAVKINTGDVTSDNAASGHLIDLELISDSTNDDEFEAVGLSSGTTLDDDDVDAGGSPAVTGWTDDGATDTLSPGTQTHEMRKTKPTISLASGSPSGNGIPGLGEVLKFNVSADSRGAITWSKISFRLSTTDNNGAGTGTGDWNECDGADGEGDAGNTTSLTQADFKLYDVSDTTTDLIADSDYTNTGPTNQTVELALVVGASCSTDEKVNFVKFNLEADTGTAEEIGAGSTTTYAVWMDTTDASSANDDSVRLDILAESDASGAIIDKAFEWDDSTVATNIDGDLVKNLPLTGGTIVY</sequence>
<accession>A0A0G1ZVG8</accession>
<feature type="region of interest" description="Disordered" evidence="1">
    <location>
        <begin position="1089"/>
        <end position="1127"/>
    </location>
</feature>
<dbReference type="Proteomes" id="UP000034711">
    <property type="component" value="Unassembled WGS sequence"/>
</dbReference>
<evidence type="ECO:0000313" key="4">
    <source>
        <dbReference type="Proteomes" id="UP000034711"/>
    </source>
</evidence>
<comment type="caution">
    <text evidence="3">The sequence shown here is derived from an EMBL/GenBank/DDBJ whole genome shotgun (WGS) entry which is preliminary data.</text>
</comment>